<name>A0AAW0QRL6_9PEZI</name>
<comment type="caution">
    <text evidence="1">The sequence shown here is derived from an EMBL/GenBank/DDBJ whole genome shotgun (WGS) entry which is preliminary data.</text>
</comment>
<sequence length="165" mass="18964">MPVPVPLFKSTRIRFNTVFENTYRDKTRQGKTWILDLACGKYGVTETALKPLPGSDGNDGYYVHLWFRIDPVVKYDACRMRKEVFEREATKADMINIQYKRPGLNEVRQMIAEGIGGVKVVEEAWWAELLDEAPNLVVMEKKQGVSPSWLSDRLTPDLSRFLIPV</sequence>
<dbReference type="AlphaFoldDB" id="A0AAW0QRL6"/>
<accession>A0AAW0QRL6</accession>
<organism evidence="1 2">
    <name type="scientific">Apiospora kogelbergensis</name>
    <dbReference type="NCBI Taxonomy" id="1337665"/>
    <lineage>
        <taxon>Eukaryota</taxon>
        <taxon>Fungi</taxon>
        <taxon>Dikarya</taxon>
        <taxon>Ascomycota</taxon>
        <taxon>Pezizomycotina</taxon>
        <taxon>Sordariomycetes</taxon>
        <taxon>Xylariomycetidae</taxon>
        <taxon>Amphisphaeriales</taxon>
        <taxon>Apiosporaceae</taxon>
        <taxon>Apiospora</taxon>
    </lineage>
</organism>
<dbReference type="EMBL" id="JAQQWP010000006">
    <property type="protein sequence ID" value="KAK8114192.1"/>
    <property type="molecule type" value="Genomic_DNA"/>
</dbReference>
<dbReference type="Proteomes" id="UP001392437">
    <property type="component" value="Unassembled WGS sequence"/>
</dbReference>
<proteinExistence type="predicted"/>
<reference evidence="1 2" key="1">
    <citation type="submission" date="2023-01" db="EMBL/GenBank/DDBJ databases">
        <title>Analysis of 21 Apiospora genomes using comparative genomics revels a genus with tremendous synthesis potential of carbohydrate active enzymes and secondary metabolites.</title>
        <authorList>
            <person name="Sorensen T."/>
        </authorList>
    </citation>
    <scope>NUCLEOTIDE SEQUENCE [LARGE SCALE GENOMIC DNA]</scope>
    <source>
        <strain evidence="1 2">CBS 117206</strain>
    </source>
</reference>
<keyword evidence="2" id="KW-1185">Reference proteome</keyword>
<gene>
    <name evidence="1" type="ORF">PG999_006261</name>
</gene>
<evidence type="ECO:0000313" key="2">
    <source>
        <dbReference type="Proteomes" id="UP001392437"/>
    </source>
</evidence>
<protein>
    <submittedName>
        <fullName evidence="1">Uncharacterized protein</fullName>
    </submittedName>
</protein>
<evidence type="ECO:0000313" key="1">
    <source>
        <dbReference type="EMBL" id="KAK8114192.1"/>
    </source>
</evidence>